<dbReference type="InterPro" id="IPR002528">
    <property type="entry name" value="MATE_fam"/>
</dbReference>
<dbReference type="GO" id="GO:0005886">
    <property type="term" value="C:plasma membrane"/>
    <property type="evidence" value="ECO:0007669"/>
    <property type="project" value="UniProtKB-SubCell"/>
</dbReference>
<feature type="transmembrane region" description="Helical" evidence="10">
    <location>
        <begin position="95"/>
        <end position="118"/>
    </location>
</feature>
<dbReference type="PANTHER" id="PTHR43823:SF4">
    <property type="entry name" value="SPORULATION PROTEIN YKVU"/>
    <property type="match status" value="1"/>
</dbReference>
<dbReference type="PANTHER" id="PTHR43823">
    <property type="entry name" value="SPORULATION PROTEIN YKVU"/>
    <property type="match status" value="1"/>
</dbReference>
<reference evidence="11" key="1">
    <citation type="submission" date="2022-09" db="EMBL/GenBank/DDBJ databases">
        <title>Complete Genomes of Fervidibacillus albus and Fervidibacillus halotolerans isolated from tidal flat sediments.</title>
        <authorList>
            <person name="Kwon K.K."/>
            <person name="Yang S.-H."/>
            <person name="Park M.J."/>
            <person name="Oh H.-M."/>
        </authorList>
    </citation>
    <scope>NUCLEOTIDE SEQUENCE</scope>
    <source>
        <strain evidence="11">MEBiC13594</strain>
    </source>
</reference>
<dbReference type="AlphaFoldDB" id="A0A9E8RZN1"/>
<dbReference type="GO" id="GO:0042910">
    <property type="term" value="F:xenobiotic transmembrane transporter activity"/>
    <property type="evidence" value="ECO:0007669"/>
    <property type="project" value="InterPro"/>
</dbReference>
<dbReference type="InterPro" id="IPR045070">
    <property type="entry name" value="MATE_MepA-like"/>
</dbReference>
<dbReference type="EMBL" id="CP106877">
    <property type="protein sequence ID" value="WAA13319.1"/>
    <property type="molecule type" value="Genomic_DNA"/>
</dbReference>
<sequence>MEHSIQNRLTNQSVKKVFFQYLFPTIVGMIFMSINIVIDGIFVGNGIGSIALASVNIAVPVFSIILAISLWIGTGGGALYSMALGENNKQFARKIFSFSIVIIILITLIIGFVCFFNVENLSYALGANEDTIKYVIDYLSVLLLFGVFMAIENALSVFVRNDGNPQLAMVSLIVTALANILLNYLMIYILQLEVKGAAIATVSSGGIGMVVLLTHFFKKDRTLKFIPFQWSLNMINRIISIGFPSFLAEAGMLVFVIGYNLMAVKLAGTNGVAAFSVINYLHSFIFLAFIGIGSSIQPMISYYYGAKLIERIQETIKIAEKMSFLLGVLVFVLGFVATNVLVSLFGISSTEIKTLATEGLRLFFTSYLFMGINFTYTTYFQSIGQIKPAVGIIIMRQFILLIVALWILPQLIGVHGIWLSVPVVEMLVVIFLMAFRGKIFEGLKKLRRHN</sequence>
<feature type="transmembrane region" description="Helical" evidence="10">
    <location>
        <begin position="138"/>
        <end position="155"/>
    </location>
</feature>
<keyword evidence="4" id="KW-0813">Transport</keyword>
<evidence type="ECO:0000256" key="10">
    <source>
        <dbReference type="SAM" id="Phobius"/>
    </source>
</evidence>
<gene>
    <name evidence="11" type="ORF">OE105_04135</name>
</gene>
<feature type="transmembrane region" description="Helical" evidence="10">
    <location>
        <begin position="389"/>
        <end position="408"/>
    </location>
</feature>
<evidence type="ECO:0000256" key="2">
    <source>
        <dbReference type="ARBA" id="ARBA00008417"/>
    </source>
</evidence>
<feature type="transmembrane region" description="Helical" evidence="10">
    <location>
        <begin position="21"/>
        <end position="44"/>
    </location>
</feature>
<feature type="transmembrane region" description="Helical" evidence="10">
    <location>
        <begin position="359"/>
        <end position="377"/>
    </location>
</feature>
<proteinExistence type="inferred from homology"/>
<organism evidence="11 12">
    <name type="scientific">Fervidibacillus halotolerans</name>
    <dbReference type="NCBI Taxonomy" id="2980027"/>
    <lineage>
        <taxon>Bacteria</taxon>
        <taxon>Bacillati</taxon>
        <taxon>Bacillota</taxon>
        <taxon>Bacilli</taxon>
        <taxon>Bacillales</taxon>
        <taxon>Bacillaceae</taxon>
        <taxon>Fervidibacillus</taxon>
    </lineage>
</organism>
<keyword evidence="7 10" id="KW-1133">Transmembrane helix</keyword>
<feature type="transmembrane region" description="Helical" evidence="10">
    <location>
        <begin position="324"/>
        <end position="347"/>
    </location>
</feature>
<dbReference type="NCBIfam" id="TIGR00797">
    <property type="entry name" value="matE"/>
    <property type="match status" value="1"/>
</dbReference>
<feature type="transmembrane region" description="Helical" evidence="10">
    <location>
        <begin position="167"/>
        <end position="190"/>
    </location>
</feature>
<protein>
    <recommendedName>
        <fullName evidence="3">Multidrug export protein MepA</fullName>
    </recommendedName>
</protein>
<dbReference type="Proteomes" id="UP001164726">
    <property type="component" value="Chromosome"/>
</dbReference>
<dbReference type="GO" id="GO:0015297">
    <property type="term" value="F:antiporter activity"/>
    <property type="evidence" value="ECO:0007669"/>
    <property type="project" value="InterPro"/>
</dbReference>
<keyword evidence="12" id="KW-1185">Reference proteome</keyword>
<feature type="transmembrane region" description="Helical" evidence="10">
    <location>
        <begin position="414"/>
        <end position="435"/>
    </location>
</feature>
<dbReference type="PIRSF" id="PIRSF006603">
    <property type="entry name" value="DinF"/>
    <property type="match status" value="1"/>
</dbReference>
<keyword evidence="6 10" id="KW-0812">Transmembrane</keyword>
<comment type="similarity">
    <text evidence="2">Belongs to the multi antimicrobial extrusion (MATE) (TC 2.A.66.1) family. MepA subfamily.</text>
</comment>
<evidence type="ECO:0000313" key="12">
    <source>
        <dbReference type="Proteomes" id="UP001164726"/>
    </source>
</evidence>
<dbReference type="KEGG" id="fhl:OE105_04135"/>
<evidence type="ECO:0000256" key="8">
    <source>
        <dbReference type="ARBA" id="ARBA00023136"/>
    </source>
</evidence>
<evidence type="ECO:0000256" key="1">
    <source>
        <dbReference type="ARBA" id="ARBA00004651"/>
    </source>
</evidence>
<dbReference type="CDD" id="cd13143">
    <property type="entry name" value="MATE_MepA_like"/>
    <property type="match status" value="1"/>
</dbReference>
<evidence type="ECO:0000313" key="11">
    <source>
        <dbReference type="EMBL" id="WAA13319.1"/>
    </source>
</evidence>
<dbReference type="InterPro" id="IPR048279">
    <property type="entry name" value="MdtK-like"/>
</dbReference>
<feature type="transmembrane region" description="Helical" evidence="10">
    <location>
        <begin position="281"/>
        <end position="304"/>
    </location>
</feature>
<evidence type="ECO:0000256" key="9">
    <source>
        <dbReference type="ARBA" id="ARBA00023251"/>
    </source>
</evidence>
<evidence type="ECO:0000256" key="3">
    <source>
        <dbReference type="ARBA" id="ARBA00022106"/>
    </source>
</evidence>
<evidence type="ECO:0000256" key="5">
    <source>
        <dbReference type="ARBA" id="ARBA00022475"/>
    </source>
</evidence>
<dbReference type="InterPro" id="IPR051327">
    <property type="entry name" value="MATE_MepA_subfamily"/>
</dbReference>
<feature type="transmembrane region" description="Helical" evidence="10">
    <location>
        <begin position="196"/>
        <end position="217"/>
    </location>
</feature>
<feature type="transmembrane region" description="Helical" evidence="10">
    <location>
        <begin position="238"/>
        <end position="261"/>
    </location>
</feature>
<keyword evidence="8 10" id="KW-0472">Membrane</keyword>
<dbReference type="GO" id="GO:0046677">
    <property type="term" value="P:response to antibiotic"/>
    <property type="evidence" value="ECO:0007669"/>
    <property type="project" value="UniProtKB-KW"/>
</dbReference>
<dbReference type="Pfam" id="PF01554">
    <property type="entry name" value="MatE"/>
    <property type="match status" value="2"/>
</dbReference>
<dbReference type="RefSeq" id="WP_275421476.1">
    <property type="nucleotide sequence ID" value="NZ_CP106877.1"/>
</dbReference>
<keyword evidence="5" id="KW-1003">Cell membrane</keyword>
<accession>A0A9E8RZN1</accession>
<name>A0A9E8RZN1_9BACI</name>
<keyword evidence="9" id="KW-0046">Antibiotic resistance</keyword>
<feature type="transmembrane region" description="Helical" evidence="10">
    <location>
        <begin position="50"/>
        <end position="74"/>
    </location>
</feature>
<evidence type="ECO:0000256" key="7">
    <source>
        <dbReference type="ARBA" id="ARBA00022989"/>
    </source>
</evidence>
<comment type="subcellular location">
    <subcellularLocation>
        <location evidence="1">Cell membrane</location>
        <topology evidence="1">Multi-pass membrane protein</topology>
    </subcellularLocation>
</comment>
<evidence type="ECO:0000256" key="4">
    <source>
        <dbReference type="ARBA" id="ARBA00022448"/>
    </source>
</evidence>
<evidence type="ECO:0000256" key="6">
    <source>
        <dbReference type="ARBA" id="ARBA00022692"/>
    </source>
</evidence>